<organism evidence="1 2">
    <name type="scientific">Helicostylum pulchrum</name>
    <dbReference type="NCBI Taxonomy" id="562976"/>
    <lineage>
        <taxon>Eukaryota</taxon>
        <taxon>Fungi</taxon>
        <taxon>Fungi incertae sedis</taxon>
        <taxon>Mucoromycota</taxon>
        <taxon>Mucoromycotina</taxon>
        <taxon>Mucoromycetes</taxon>
        <taxon>Mucorales</taxon>
        <taxon>Mucorineae</taxon>
        <taxon>Mucoraceae</taxon>
        <taxon>Helicostylum</taxon>
    </lineage>
</organism>
<evidence type="ECO:0000313" key="2">
    <source>
        <dbReference type="Proteomes" id="UP001476247"/>
    </source>
</evidence>
<reference evidence="1 2" key="1">
    <citation type="submission" date="2024-04" db="EMBL/GenBank/DDBJ databases">
        <title>genome sequences of Mucor flavus KT1a and Helicostylum pulchrum KT1b strains isolation_sourced from the surface of a dry-aged beef.</title>
        <authorList>
            <person name="Toyotome T."/>
            <person name="Hosono M."/>
            <person name="Torimaru M."/>
            <person name="Fukuda K."/>
            <person name="Mikami N."/>
        </authorList>
    </citation>
    <scope>NUCLEOTIDE SEQUENCE [LARGE SCALE GENOMIC DNA]</scope>
    <source>
        <strain evidence="1 2">KT1b</strain>
    </source>
</reference>
<protein>
    <submittedName>
        <fullName evidence="1">Uncharacterized protein</fullName>
    </submittedName>
</protein>
<sequence>MLFIIFCKSSNIKIILNSIYLGAELELGALENGNKRIDDNKDLADGYYKLPIVMKNMLKCIIDKYASLKSDVNIIGYNIQGEYISQVIFAKVYLPTSLDNKLSYMNMDASAGYIMRIRRLQKLQYPTSKDDYIALLTIAYNGFETMNRTLLKMGELLIHGSICHGQSKKV</sequence>
<keyword evidence="2" id="KW-1185">Reference proteome</keyword>
<gene>
    <name evidence="1" type="ORF">HPULCUR_000176</name>
</gene>
<name>A0ABP9XJ44_9FUNG</name>
<dbReference type="EMBL" id="BAABUJ010000004">
    <property type="protein sequence ID" value="GAA5794829.1"/>
    <property type="molecule type" value="Genomic_DNA"/>
</dbReference>
<proteinExistence type="predicted"/>
<accession>A0ABP9XJ44</accession>
<evidence type="ECO:0000313" key="1">
    <source>
        <dbReference type="EMBL" id="GAA5794829.1"/>
    </source>
</evidence>
<dbReference type="Proteomes" id="UP001476247">
    <property type="component" value="Unassembled WGS sequence"/>
</dbReference>
<comment type="caution">
    <text evidence="1">The sequence shown here is derived from an EMBL/GenBank/DDBJ whole genome shotgun (WGS) entry which is preliminary data.</text>
</comment>